<dbReference type="AlphaFoldDB" id="U6GL76"/>
<dbReference type="Pfam" id="PF11200">
    <property type="entry name" value="DUF2981"/>
    <property type="match status" value="2"/>
</dbReference>
<reference evidence="2" key="1">
    <citation type="submission" date="2013-10" db="EMBL/GenBank/DDBJ databases">
        <title>Genomic analysis of the causative agents of coccidiosis in chickens.</title>
        <authorList>
            <person name="Reid A.J."/>
            <person name="Blake D."/>
            <person name="Billington K."/>
            <person name="Browne H."/>
            <person name="Dunn M."/>
            <person name="Hung S."/>
            <person name="Kawahara F."/>
            <person name="Miranda-Saavedra D."/>
            <person name="Mourier T."/>
            <person name="Nagra H."/>
            <person name="Otto T.D."/>
            <person name="Rawlings N."/>
            <person name="Sanchez A."/>
            <person name="Sanders M."/>
            <person name="Subramaniam C."/>
            <person name="Tay Y."/>
            <person name="Dear P."/>
            <person name="Doerig C."/>
            <person name="Gruber A."/>
            <person name="Parkinson J."/>
            <person name="Shirley M."/>
            <person name="Wan K.L."/>
            <person name="Berriman M."/>
            <person name="Tomley F."/>
            <person name="Pain A."/>
        </authorList>
    </citation>
    <scope>NUCLEOTIDE SEQUENCE [LARGE SCALE GENOMIC DNA]</scope>
    <source>
        <strain evidence="2">Houghton</strain>
    </source>
</reference>
<keyword evidence="1" id="KW-0472">Membrane</keyword>
<evidence type="ECO:0000313" key="3">
    <source>
        <dbReference type="Proteomes" id="UP000018050"/>
    </source>
</evidence>
<dbReference type="EMBL" id="HG671007">
    <property type="protein sequence ID" value="CDI79354.1"/>
    <property type="molecule type" value="Genomic_DNA"/>
</dbReference>
<reference evidence="2" key="2">
    <citation type="submission" date="2013-10" db="EMBL/GenBank/DDBJ databases">
        <authorList>
            <person name="Aslett M."/>
        </authorList>
    </citation>
    <scope>NUCLEOTIDE SEQUENCE [LARGE SCALE GENOMIC DNA]</scope>
    <source>
        <strain evidence="2">Houghton</strain>
    </source>
</reference>
<keyword evidence="3" id="KW-1185">Reference proteome</keyword>
<proteinExistence type="predicted"/>
<dbReference type="RefSeq" id="XP_013250524.1">
    <property type="nucleotide sequence ID" value="XM_013395070.1"/>
</dbReference>
<evidence type="ECO:0000313" key="2">
    <source>
        <dbReference type="EMBL" id="CDI79354.1"/>
    </source>
</evidence>
<sequence>MDVSAMKARSFLGFMSIRSGLIVVAFLQIIVGVFLFMSFKFIRPTLIVPAWFLLLTNCFSALLGFIFLVLVVLTFSDTVELLPAAPRGAANTGFRQFDVDAHYRARARAAFNRLRLNPVFSRVLQNVRLEEPLDLIDFHLPQQLEIPQLEIPDYQHMPFVPHANQTAGENGEVSVGELPPE</sequence>
<feature type="transmembrane region" description="Helical" evidence="1">
    <location>
        <begin position="21"/>
        <end position="42"/>
    </location>
</feature>
<evidence type="ECO:0000256" key="1">
    <source>
        <dbReference type="SAM" id="Phobius"/>
    </source>
</evidence>
<gene>
    <name evidence="2" type="ORF">EAH_00042510</name>
</gene>
<keyword evidence="1" id="KW-1133">Transmembrane helix</keyword>
<name>U6GL76_EIMAC</name>
<dbReference type="GeneID" id="25272321"/>
<feature type="transmembrane region" description="Helical" evidence="1">
    <location>
        <begin position="48"/>
        <end position="73"/>
    </location>
</feature>
<dbReference type="OrthoDB" id="329887at2759"/>
<dbReference type="OMA" id="NYEDIPF"/>
<dbReference type="VEuPathDB" id="ToxoDB:EAH_00042510"/>
<accession>U6GL76</accession>
<dbReference type="InterPro" id="IPR021366">
    <property type="entry name" value="DUF2981"/>
</dbReference>
<dbReference type="Proteomes" id="UP000018050">
    <property type="component" value="Unassembled WGS sequence"/>
</dbReference>
<keyword evidence="1" id="KW-0812">Transmembrane</keyword>
<organism evidence="2 3">
    <name type="scientific">Eimeria acervulina</name>
    <name type="common">Coccidian parasite</name>
    <dbReference type="NCBI Taxonomy" id="5801"/>
    <lineage>
        <taxon>Eukaryota</taxon>
        <taxon>Sar</taxon>
        <taxon>Alveolata</taxon>
        <taxon>Apicomplexa</taxon>
        <taxon>Conoidasida</taxon>
        <taxon>Coccidia</taxon>
        <taxon>Eucoccidiorida</taxon>
        <taxon>Eimeriorina</taxon>
        <taxon>Eimeriidae</taxon>
        <taxon>Eimeria</taxon>
    </lineage>
</organism>
<protein>
    <submittedName>
        <fullName evidence="2">Uncharacterized protein</fullName>
    </submittedName>
</protein>